<dbReference type="AlphaFoldDB" id="A0A9X3MXM7"/>
<dbReference type="Proteomes" id="UP001149140">
    <property type="component" value="Unassembled WGS sequence"/>
</dbReference>
<gene>
    <name evidence="2" type="ORF">OM076_23515</name>
</gene>
<evidence type="ECO:0000256" key="1">
    <source>
        <dbReference type="SAM" id="MobiDB-lite"/>
    </source>
</evidence>
<comment type="caution">
    <text evidence="2">The sequence shown here is derived from an EMBL/GenBank/DDBJ whole genome shotgun (WGS) entry which is preliminary data.</text>
</comment>
<proteinExistence type="predicted"/>
<accession>A0A9X3MXM7</accession>
<evidence type="ECO:0000313" key="3">
    <source>
        <dbReference type="Proteomes" id="UP001149140"/>
    </source>
</evidence>
<evidence type="ECO:0000313" key="2">
    <source>
        <dbReference type="EMBL" id="MDA0163263.1"/>
    </source>
</evidence>
<reference evidence="2" key="1">
    <citation type="submission" date="2022-10" db="EMBL/GenBank/DDBJ databases">
        <title>The WGS of Solirubrobacter ginsenosidimutans DSM 21036.</title>
        <authorList>
            <person name="Jiang Z."/>
        </authorList>
    </citation>
    <scope>NUCLEOTIDE SEQUENCE</scope>
    <source>
        <strain evidence="2">DSM 21036</strain>
    </source>
</reference>
<keyword evidence="3" id="KW-1185">Reference proteome</keyword>
<name>A0A9X3MXM7_9ACTN</name>
<dbReference type="RefSeq" id="WP_270042507.1">
    <property type="nucleotide sequence ID" value="NZ_JAPDOD010000023.1"/>
</dbReference>
<protein>
    <submittedName>
        <fullName evidence="2">Uncharacterized protein</fullName>
    </submittedName>
</protein>
<dbReference type="EMBL" id="JAPDOD010000023">
    <property type="protein sequence ID" value="MDA0163263.1"/>
    <property type="molecule type" value="Genomic_DNA"/>
</dbReference>
<sequence length="244" mass="26292">MNAKPSPAAPDVVLAAVDLYWIPLGAGGHSVRFNGQVFEAIDAARRRRRRRDLYHAAIVVQLDGDRYTIEVAPSPDADSASRGVVGTGAVGSRHLGALRVFRYEIRRWRNGSIPDLGAAVGGPRRLTTDPEVARRLLGLVAEVPRPVWGRDELKAGEMWNSNSVGAWLISSAGLAADGLRPPPRGRAPGWHAGLEVARRDRTHARRSQSRAAGLIRMAPPGQCESVAARATRSSSDAPQRQDLA</sequence>
<feature type="region of interest" description="Disordered" evidence="1">
    <location>
        <begin position="201"/>
        <end position="244"/>
    </location>
</feature>
<organism evidence="2 3">
    <name type="scientific">Solirubrobacter ginsenosidimutans</name>
    <dbReference type="NCBI Taxonomy" id="490573"/>
    <lineage>
        <taxon>Bacteria</taxon>
        <taxon>Bacillati</taxon>
        <taxon>Actinomycetota</taxon>
        <taxon>Thermoleophilia</taxon>
        <taxon>Solirubrobacterales</taxon>
        <taxon>Solirubrobacteraceae</taxon>
        <taxon>Solirubrobacter</taxon>
    </lineage>
</organism>